<organism evidence="8 9">
    <name type="scientific">Propylenella binzhouense</name>
    <dbReference type="NCBI Taxonomy" id="2555902"/>
    <lineage>
        <taxon>Bacteria</taxon>
        <taxon>Pseudomonadati</taxon>
        <taxon>Pseudomonadota</taxon>
        <taxon>Alphaproteobacteria</taxon>
        <taxon>Hyphomicrobiales</taxon>
        <taxon>Propylenellaceae</taxon>
        <taxon>Propylenella</taxon>
    </lineage>
</organism>
<protein>
    <submittedName>
        <fullName evidence="8">DoxX family protein</fullName>
    </submittedName>
</protein>
<accession>A0A964T6E3</accession>
<dbReference type="AlphaFoldDB" id="A0A964T6E3"/>
<evidence type="ECO:0000256" key="1">
    <source>
        <dbReference type="ARBA" id="ARBA00004651"/>
    </source>
</evidence>
<evidence type="ECO:0000256" key="2">
    <source>
        <dbReference type="ARBA" id="ARBA00006679"/>
    </source>
</evidence>
<dbReference type="GO" id="GO:0005886">
    <property type="term" value="C:plasma membrane"/>
    <property type="evidence" value="ECO:0007669"/>
    <property type="project" value="UniProtKB-SubCell"/>
</dbReference>
<comment type="subcellular location">
    <subcellularLocation>
        <location evidence="1">Cell membrane</location>
        <topology evidence="1">Multi-pass membrane protein</topology>
    </subcellularLocation>
</comment>
<evidence type="ECO:0000256" key="3">
    <source>
        <dbReference type="ARBA" id="ARBA00022475"/>
    </source>
</evidence>
<evidence type="ECO:0000256" key="5">
    <source>
        <dbReference type="ARBA" id="ARBA00022989"/>
    </source>
</evidence>
<feature type="transmembrane region" description="Helical" evidence="7">
    <location>
        <begin position="27"/>
        <end position="50"/>
    </location>
</feature>
<feature type="transmembrane region" description="Helical" evidence="7">
    <location>
        <begin position="139"/>
        <end position="155"/>
    </location>
</feature>
<reference evidence="8" key="1">
    <citation type="submission" date="2019-03" db="EMBL/GenBank/DDBJ databases">
        <title>Afifella sp. nov., isolated from activated sludge.</title>
        <authorList>
            <person name="Li Q."/>
            <person name="Liu Y."/>
        </authorList>
    </citation>
    <scope>NUCLEOTIDE SEQUENCE</scope>
    <source>
        <strain evidence="8">L72</strain>
    </source>
</reference>
<evidence type="ECO:0000256" key="6">
    <source>
        <dbReference type="ARBA" id="ARBA00023136"/>
    </source>
</evidence>
<feature type="transmembrane region" description="Helical" evidence="7">
    <location>
        <begin position="79"/>
        <end position="99"/>
    </location>
</feature>
<dbReference type="PANTHER" id="PTHR33452:SF1">
    <property type="entry name" value="INNER MEMBRANE PROTEIN YPHA-RELATED"/>
    <property type="match status" value="1"/>
</dbReference>
<proteinExistence type="inferred from homology"/>
<evidence type="ECO:0000256" key="7">
    <source>
        <dbReference type="SAM" id="Phobius"/>
    </source>
</evidence>
<feature type="transmembrane region" description="Helical" evidence="7">
    <location>
        <begin position="106"/>
        <end position="127"/>
    </location>
</feature>
<keyword evidence="5 7" id="KW-1133">Transmembrane helix</keyword>
<comment type="caution">
    <text evidence="8">The sequence shown here is derived from an EMBL/GenBank/DDBJ whole genome shotgun (WGS) entry which is preliminary data.</text>
</comment>
<dbReference type="OrthoDB" id="121744at2"/>
<evidence type="ECO:0000313" key="9">
    <source>
        <dbReference type="Proteomes" id="UP000773614"/>
    </source>
</evidence>
<gene>
    <name evidence="8" type="ORF">E4O86_13630</name>
</gene>
<dbReference type="EMBL" id="SPKJ01000047">
    <property type="protein sequence ID" value="MYZ48752.1"/>
    <property type="molecule type" value="Genomic_DNA"/>
</dbReference>
<keyword evidence="3" id="KW-1003">Cell membrane</keyword>
<comment type="similarity">
    <text evidence="2">Belongs to the DoxX family.</text>
</comment>
<name>A0A964T6E3_9HYPH</name>
<dbReference type="RefSeq" id="WP_161141097.1">
    <property type="nucleotide sequence ID" value="NZ_SPKJ01000047.1"/>
</dbReference>
<dbReference type="Pfam" id="PF07681">
    <property type="entry name" value="DoxX"/>
    <property type="match status" value="1"/>
</dbReference>
<keyword evidence="6 7" id="KW-0472">Membrane</keyword>
<evidence type="ECO:0000313" key="8">
    <source>
        <dbReference type="EMBL" id="MYZ48752.1"/>
    </source>
</evidence>
<dbReference type="Proteomes" id="UP000773614">
    <property type="component" value="Unassembled WGS sequence"/>
</dbReference>
<evidence type="ECO:0000256" key="4">
    <source>
        <dbReference type="ARBA" id="ARBA00022692"/>
    </source>
</evidence>
<dbReference type="InterPro" id="IPR051907">
    <property type="entry name" value="DoxX-like_oxidoreductase"/>
</dbReference>
<sequence length="168" mass="18016">MSHAMAGSRSAGGAIERFAELWRRFSAAAAAIPASLPLLGLRLAVAIPFWKSGMLKWDGFLRLSDTAVLLFREEFRLHIFGAAYAYPAPALFAFGAGIAEVLFSTLLVLGLATRAAALSLLVMTGIIQLTVPDGWQTYHLPWAAMLLAILAYGPGRISADCLLRRLAG</sequence>
<dbReference type="PANTHER" id="PTHR33452">
    <property type="entry name" value="OXIDOREDUCTASE CATD-RELATED"/>
    <property type="match status" value="1"/>
</dbReference>
<keyword evidence="4 7" id="KW-0812">Transmembrane</keyword>
<keyword evidence="9" id="KW-1185">Reference proteome</keyword>
<dbReference type="InterPro" id="IPR032808">
    <property type="entry name" value="DoxX"/>
</dbReference>